<evidence type="ECO:0000313" key="7">
    <source>
        <dbReference type="Proteomes" id="UP000650081"/>
    </source>
</evidence>
<dbReference type="EMBL" id="JACSIT010000118">
    <property type="protein sequence ID" value="MBC6995126.1"/>
    <property type="molecule type" value="Genomic_DNA"/>
</dbReference>
<reference evidence="6" key="1">
    <citation type="submission" date="2020-08" db="EMBL/GenBank/DDBJ databases">
        <title>Lewinella bacteria from marine environments.</title>
        <authorList>
            <person name="Zhong Y."/>
        </authorList>
    </citation>
    <scope>NUCLEOTIDE SEQUENCE</scope>
    <source>
        <strain evidence="6">KCTC 42187</strain>
    </source>
</reference>
<sequence length="395" mass="45889">MDFTISFQTAALLFFFVQGLLFAGLLLARGQEYAHRPSRWLSLFLLLCSLYLVPFMLGYSGWYGRDGYREFLFFVPFQHFFLIGPVIYCYTRSLLDADFRIRGRSWLHFLPGGLYLLYSLVVFVVDVWVLQGDYYFYADGRDKDLAPWYQITGLLAMIAYTGLSLRAYQQYRKRIFAELSYADSVVYSWVKQYLVALLFIMVLRIVFLLLLPNFGSFGRWFWYYLCFGALYYFIALAGYTNVVKALAPLHWRGESKLLSSEIPAPKSTAETLEDEDLEPWKQRVRDLMEREKLYENPTLTLSDVAGRLGVTSKQVSGIINQGFRQNFNDFVNTYRVAAVRERFARGEHERFTILSIALACGFNSKTTFNRVFKQFMARTPVQYLADRSKGSSTTS</sequence>
<feature type="domain" description="HTH araC/xylS-type" evidence="5">
    <location>
        <begin position="282"/>
        <end position="386"/>
    </location>
</feature>
<accession>A0A923T924</accession>
<dbReference type="GO" id="GO:0003700">
    <property type="term" value="F:DNA-binding transcription factor activity"/>
    <property type="evidence" value="ECO:0007669"/>
    <property type="project" value="InterPro"/>
</dbReference>
<feature type="transmembrane region" description="Helical" evidence="4">
    <location>
        <begin position="6"/>
        <end position="28"/>
    </location>
</feature>
<organism evidence="6 7">
    <name type="scientific">Neolewinella lacunae</name>
    <dbReference type="NCBI Taxonomy" id="1517758"/>
    <lineage>
        <taxon>Bacteria</taxon>
        <taxon>Pseudomonadati</taxon>
        <taxon>Bacteroidota</taxon>
        <taxon>Saprospiria</taxon>
        <taxon>Saprospirales</taxon>
        <taxon>Lewinellaceae</taxon>
        <taxon>Neolewinella</taxon>
    </lineage>
</organism>
<keyword evidence="4" id="KW-0812">Transmembrane</keyword>
<dbReference type="InterPro" id="IPR018060">
    <property type="entry name" value="HTH_AraC"/>
</dbReference>
<name>A0A923T924_9BACT</name>
<feature type="transmembrane region" description="Helical" evidence="4">
    <location>
        <begin position="193"/>
        <end position="215"/>
    </location>
</feature>
<comment type="caution">
    <text evidence="6">The sequence shown here is derived from an EMBL/GenBank/DDBJ whole genome shotgun (WGS) entry which is preliminary data.</text>
</comment>
<proteinExistence type="predicted"/>
<evidence type="ECO:0000256" key="3">
    <source>
        <dbReference type="ARBA" id="ARBA00023163"/>
    </source>
</evidence>
<dbReference type="SUPFAM" id="SSF46689">
    <property type="entry name" value="Homeodomain-like"/>
    <property type="match status" value="1"/>
</dbReference>
<keyword evidence="1" id="KW-0805">Transcription regulation</keyword>
<keyword evidence="4" id="KW-1133">Transmembrane helix</keyword>
<evidence type="ECO:0000256" key="2">
    <source>
        <dbReference type="ARBA" id="ARBA00023125"/>
    </source>
</evidence>
<protein>
    <submittedName>
        <fullName evidence="6">Helix-turn-helix transcriptional regulator</fullName>
    </submittedName>
</protein>
<feature type="transmembrane region" description="Helical" evidence="4">
    <location>
        <begin position="107"/>
        <end position="128"/>
    </location>
</feature>
<dbReference type="InterPro" id="IPR009057">
    <property type="entry name" value="Homeodomain-like_sf"/>
</dbReference>
<keyword evidence="3" id="KW-0804">Transcription</keyword>
<keyword evidence="4" id="KW-0472">Membrane</keyword>
<keyword evidence="7" id="KW-1185">Reference proteome</keyword>
<feature type="transmembrane region" description="Helical" evidence="4">
    <location>
        <begin position="40"/>
        <end position="59"/>
    </location>
</feature>
<dbReference type="RefSeq" id="WP_187467174.1">
    <property type="nucleotide sequence ID" value="NZ_JACSIT010000118.1"/>
</dbReference>
<feature type="transmembrane region" description="Helical" evidence="4">
    <location>
        <begin position="221"/>
        <end position="242"/>
    </location>
</feature>
<evidence type="ECO:0000256" key="4">
    <source>
        <dbReference type="SAM" id="Phobius"/>
    </source>
</evidence>
<evidence type="ECO:0000313" key="6">
    <source>
        <dbReference type="EMBL" id="MBC6995126.1"/>
    </source>
</evidence>
<dbReference type="GO" id="GO:0043565">
    <property type="term" value="F:sequence-specific DNA binding"/>
    <property type="evidence" value="ECO:0007669"/>
    <property type="project" value="InterPro"/>
</dbReference>
<keyword evidence="2" id="KW-0238">DNA-binding</keyword>
<evidence type="ECO:0000256" key="1">
    <source>
        <dbReference type="ARBA" id="ARBA00023015"/>
    </source>
</evidence>
<dbReference type="Pfam" id="PF12833">
    <property type="entry name" value="HTH_18"/>
    <property type="match status" value="1"/>
</dbReference>
<dbReference type="PANTHER" id="PTHR43280:SF29">
    <property type="entry name" value="ARAC-FAMILY TRANSCRIPTIONAL REGULATOR"/>
    <property type="match status" value="1"/>
</dbReference>
<dbReference type="PROSITE" id="PS01124">
    <property type="entry name" value="HTH_ARAC_FAMILY_2"/>
    <property type="match status" value="1"/>
</dbReference>
<feature type="transmembrane region" description="Helical" evidence="4">
    <location>
        <begin position="71"/>
        <end position="95"/>
    </location>
</feature>
<gene>
    <name evidence="6" type="ORF">H9S92_13180</name>
</gene>
<evidence type="ECO:0000259" key="5">
    <source>
        <dbReference type="PROSITE" id="PS01124"/>
    </source>
</evidence>
<dbReference type="Gene3D" id="1.10.10.60">
    <property type="entry name" value="Homeodomain-like"/>
    <property type="match status" value="2"/>
</dbReference>
<dbReference type="PANTHER" id="PTHR43280">
    <property type="entry name" value="ARAC-FAMILY TRANSCRIPTIONAL REGULATOR"/>
    <property type="match status" value="1"/>
</dbReference>
<dbReference type="Proteomes" id="UP000650081">
    <property type="component" value="Unassembled WGS sequence"/>
</dbReference>
<feature type="transmembrane region" description="Helical" evidence="4">
    <location>
        <begin position="148"/>
        <end position="168"/>
    </location>
</feature>
<dbReference type="SMART" id="SM00342">
    <property type="entry name" value="HTH_ARAC"/>
    <property type="match status" value="1"/>
</dbReference>
<dbReference type="AlphaFoldDB" id="A0A923T924"/>